<evidence type="ECO:0000313" key="4">
    <source>
        <dbReference type="Proteomes" id="UP000061839"/>
    </source>
</evidence>
<sequence length="247" mass="27382">MIESSEWLRVLNGDPAARKVLVCFPHAGGSANYFRTWAKSSPAELNILAVQYPGRADRLMEDCYEDLGEMAKAVHQALPSFSGRDVVFFGHSLGAVLAYEVARLATSAEFQPSRLIASACRVPDESGNVVDSEVLWDDDAAMQSLVSLGGTNEDPELLADPRVRELVLPYLRADYQMLQRYKRMPGPALSCELLVVRGATDPDVSYQDGERWSELTTGEFRHRELPGGHFYLSPDPPIELYLAPFDS</sequence>
<organism evidence="3 4">
    <name type="scientific">Psychromicrobium lacuslunae</name>
    <dbReference type="NCBI Taxonomy" id="1618207"/>
    <lineage>
        <taxon>Bacteria</taxon>
        <taxon>Bacillati</taxon>
        <taxon>Actinomycetota</taxon>
        <taxon>Actinomycetes</taxon>
        <taxon>Micrococcales</taxon>
        <taxon>Micrococcaceae</taxon>
        <taxon>Psychromicrobium</taxon>
    </lineage>
</organism>
<accession>A0A0D4C2B1</accession>
<dbReference type="OrthoDB" id="4169718at2"/>
<dbReference type="GO" id="GO:0008610">
    <property type="term" value="P:lipid biosynthetic process"/>
    <property type="evidence" value="ECO:0007669"/>
    <property type="project" value="TreeGrafter"/>
</dbReference>
<dbReference type="KEGG" id="ari:UM93_15330"/>
<keyword evidence="4" id="KW-1185">Reference proteome</keyword>
<dbReference type="RefSeq" id="WP_045076387.1">
    <property type="nucleotide sequence ID" value="NZ_CP011005.1"/>
</dbReference>
<dbReference type="InterPro" id="IPR029058">
    <property type="entry name" value="AB_hydrolase_fold"/>
</dbReference>
<dbReference type="STRING" id="1618207.UM93_15330"/>
<dbReference type="AlphaFoldDB" id="A0A0D4C2B1"/>
<dbReference type="EMBL" id="CP011005">
    <property type="protein sequence ID" value="AJT42520.1"/>
    <property type="molecule type" value="Genomic_DNA"/>
</dbReference>
<evidence type="ECO:0000256" key="1">
    <source>
        <dbReference type="ARBA" id="ARBA00007169"/>
    </source>
</evidence>
<dbReference type="PANTHER" id="PTHR11487">
    <property type="entry name" value="THIOESTERASE"/>
    <property type="match status" value="1"/>
</dbReference>
<dbReference type="Proteomes" id="UP000061839">
    <property type="component" value="Chromosome"/>
</dbReference>
<dbReference type="Pfam" id="PF00975">
    <property type="entry name" value="Thioesterase"/>
    <property type="match status" value="1"/>
</dbReference>
<dbReference type="InterPro" id="IPR001031">
    <property type="entry name" value="Thioesterase"/>
</dbReference>
<protein>
    <recommendedName>
        <fullName evidence="2">Thioesterase domain-containing protein</fullName>
    </recommendedName>
</protein>
<reference evidence="3 4" key="1">
    <citation type="journal article" date="2015" name="Genome Announc.">
        <title>Complete Genome Sequencing of Protease-Producing Novel Arthrobacter sp. Strain IHBB 11108 Using PacBio Single-Molecule Real-Time Sequencing Technology.</title>
        <authorList>
            <person name="Kiran S."/>
            <person name="Swarnkar M.K."/>
            <person name="Pal M."/>
            <person name="Thakur R."/>
            <person name="Tewari R."/>
            <person name="Singh A.K."/>
            <person name="Gulati A."/>
        </authorList>
    </citation>
    <scope>NUCLEOTIDE SEQUENCE [LARGE SCALE GENOMIC DNA]</scope>
    <source>
        <strain evidence="3 4">IHBB 11108</strain>
    </source>
</reference>
<dbReference type="SUPFAM" id="SSF53474">
    <property type="entry name" value="alpha/beta-Hydrolases"/>
    <property type="match status" value="1"/>
</dbReference>
<dbReference type="PATRIC" id="fig|1618207.4.peg.3119"/>
<dbReference type="InterPro" id="IPR012223">
    <property type="entry name" value="TEII"/>
</dbReference>
<comment type="similarity">
    <text evidence="1">Belongs to the thioesterase family.</text>
</comment>
<feature type="domain" description="Thioesterase" evidence="2">
    <location>
        <begin position="21"/>
        <end position="233"/>
    </location>
</feature>
<proteinExistence type="inferred from homology"/>
<dbReference type="HOGENOM" id="CLU_070456_1_2_11"/>
<evidence type="ECO:0000259" key="2">
    <source>
        <dbReference type="Pfam" id="PF00975"/>
    </source>
</evidence>
<dbReference type="PANTHER" id="PTHR11487:SF0">
    <property type="entry name" value="S-ACYL FATTY ACID SYNTHASE THIOESTERASE, MEDIUM CHAIN"/>
    <property type="match status" value="1"/>
</dbReference>
<evidence type="ECO:0000313" key="3">
    <source>
        <dbReference type="EMBL" id="AJT42520.1"/>
    </source>
</evidence>
<dbReference type="Gene3D" id="3.40.50.1820">
    <property type="entry name" value="alpha/beta hydrolase"/>
    <property type="match status" value="1"/>
</dbReference>
<name>A0A0D4C2B1_9MICC</name>
<gene>
    <name evidence="3" type="ORF">UM93_15330</name>
</gene>